<organism evidence="2 3">
    <name type="scientific">Thermostichus vulcanus str. 'Rupite'</name>
    <dbReference type="NCBI Taxonomy" id="2813851"/>
    <lineage>
        <taxon>Bacteria</taxon>
        <taxon>Bacillati</taxon>
        <taxon>Cyanobacteriota</taxon>
        <taxon>Cyanophyceae</taxon>
        <taxon>Thermostichales</taxon>
        <taxon>Thermostichaceae</taxon>
        <taxon>Thermostichus</taxon>
    </lineage>
</organism>
<dbReference type="SUPFAM" id="SSF111126">
    <property type="entry name" value="Ligand-binding domain in the NO signalling and Golgi transport"/>
    <property type="match status" value="1"/>
</dbReference>
<protein>
    <submittedName>
        <fullName evidence="2">4-vinyl reductase</fullName>
    </submittedName>
</protein>
<evidence type="ECO:0000313" key="2">
    <source>
        <dbReference type="EMBL" id="MCJ2542191.1"/>
    </source>
</evidence>
<accession>A0ABT0C8S4</accession>
<dbReference type="RefSeq" id="WP_244349420.1">
    <property type="nucleotide sequence ID" value="NZ_JAFIRA010000007.1"/>
</dbReference>
<sequence>MVTTASSPNGSASFDPYTSVLANYYTPSAYLQSDLESGLLESRRGDRLLALPEALLRGIYSGLEYETGQAARLVLRNCGRMWGKEFFRRFAQELSEYYQKPLAELEMGLFLQNLGQAWKTHGWGLIEIDWTYKDQGVLVVSIRNSPFAALTPAHFTRPMGFLEAGLLGTWFSQLTGQDLIAVQTTSEALGAKSNLFVLSTATRLKDGEAWVDSGLSHDQVLEKLLQPTPTV</sequence>
<dbReference type="PANTHER" id="PTHR35090">
    <property type="entry name" value="DNA-DIRECTED RNA POLYMERASE SUBUNIT I"/>
    <property type="match status" value="1"/>
</dbReference>
<evidence type="ECO:0000313" key="3">
    <source>
        <dbReference type="Proteomes" id="UP000830835"/>
    </source>
</evidence>
<dbReference type="Gene3D" id="3.30.1380.20">
    <property type="entry name" value="Trafficking protein particle complex subunit 3"/>
    <property type="match status" value="1"/>
</dbReference>
<dbReference type="SMART" id="SM00989">
    <property type="entry name" value="V4R"/>
    <property type="match status" value="1"/>
</dbReference>
<feature type="domain" description="4-vinyl reductase 4VR" evidence="1">
    <location>
        <begin position="137"/>
        <end position="200"/>
    </location>
</feature>
<evidence type="ECO:0000259" key="1">
    <source>
        <dbReference type="SMART" id="SM00989"/>
    </source>
</evidence>
<name>A0ABT0C8S4_THEVL</name>
<dbReference type="PANTHER" id="PTHR35090:SF1">
    <property type="entry name" value="SLR0144 PROTEIN"/>
    <property type="match status" value="1"/>
</dbReference>
<keyword evidence="3" id="KW-1185">Reference proteome</keyword>
<comment type="caution">
    <text evidence="2">The sequence shown here is derived from an EMBL/GenBank/DDBJ whole genome shotgun (WGS) entry which is preliminary data.</text>
</comment>
<dbReference type="Pfam" id="PF02830">
    <property type="entry name" value="V4R"/>
    <property type="match status" value="1"/>
</dbReference>
<dbReference type="EMBL" id="JAFIRA010000007">
    <property type="protein sequence ID" value="MCJ2542191.1"/>
    <property type="molecule type" value="Genomic_DNA"/>
</dbReference>
<dbReference type="InterPro" id="IPR024096">
    <property type="entry name" value="NO_sig/Golgi_transp_ligand-bd"/>
</dbReference>
<dbReference type="InterPro" id="IPR004096">
    <property type="entry name" value="V4R"/>
</dbReference>
<proteinExistence type="predicted"/>
<gene>
    <name evidence="2" type="ORF">JX360_04610</name>
</gene>
<dbReference type="Proteomes" id="UP000830835">
    <property type="component" value="Unassembled WGS sequence"/>
</dbReference>
<reference evidence="2" key="1">
    <citation type="submission" date="2021-02" db="EMBL/GenBank/DDBJ databases">
        <title>The CRISPR/cas machinery reduction and long-range gene transfer in the hot spring cyanobacterium Synechococcus.</title>
        <authorList>
            <person name="Dvorak P."/>
            <person name="Jahodarova E."/>
            <person name="Hasler P."/>
            <person name="Poulickova A."/>
        </authorList>
    </citation>
    <scope>NUCLEOTIDE SEQUENCE</scope>
    <source>
        <strain evidence="2">Rupite</strain>
    </source>
</reference>